<sequence length="823" mass="85684">MRTTRTRQRLLAALLISVIAVLAAGAPGLAAAVGNLSESQRLLQLARLNTNAIALSHSLADERDAMAAFVAGGRSTASGLGLSENDRERVDGQAADVTQAAASLDTGGSSDLAGVAATVRSSLGGLEHLRQTALSGPGSAKDVFDSYTPLLNALDAVSGALARALPSRAASPDTSAGPALARAVSQASAERGLLVAALTAGGTEEPLVTDAQQARVGEQAALAEFAATASPSAQTQYAQTVTGSDVTAAEDYLTRLTAKPYLTSADNTLKTSDVEAGLSARLDRMRAVQASLAQDDTTRLSALRGSDVTALELRIALVALCALLALGIGVQTARAVTRPLATLQRYARDPQPPVPFTGSDEFAAVALAVERLAQDAARLRTEAVEQEEERVRLVGARNAAAGERDELRQRQAALVAEKDALAERISALQGAVHTTFVNLSLRTLALVERQLALIEGLEDREHDPEQLATLFKLDHLATRMRRNSESLLVLAGAETTAGALAKPVPLIDVVRAGISEIDRYERVQISFLPRAQLAGFAADDSSHLVAELLENATAFSPPQAEVRVSGWLLENGEVMLSVEDEGIGIPEARLAELNQLLGEAHPDESAATAGLGLYVVARLAGRHGIRVQLREQKQGGVAAVVVIPRTLVVRPPDDLAQGTDGASALVSAPVAAPLAAGVDLADPLDVTPQPVRQPTRHAAAAAAAAAAAEPDEHARPEHDDAPARPRHARPAADDVASEIAGVTGKGLPKRVPRTSGLSGEPAAREQAGAPVDAETLRRRLGGFARGLREGRRDAEAEATGTIELPRPVTDFDDQDSSSEEARG</sequence>
<comment type="caution">
    <text evidence="10">The sequence shown here is derived from an EMBL/GenBank/DDBJ whole genome shotgun (WGS) entry which is preliminary data.</text>
</comment>
<keyword evidence="7" id="KW-0175">Coiled coil</keyword>
<dbReference type="PANTHER" id="PTHR44936:SF9">
    <property type="entry name" value="SENSOR PROTEIN CREC"/>
    <property type="match status" value="1"/>
</dbReference>
<feature type="compositionally biased region" description="Basic and acidic residues" evidence="8">
    <location>
        <begin position="786"/>
        <end position="795"/>
    </location>
</feature>
<keyword evidence="11" id="KW-1185">Reference proteome</keyword>
<dbReference type="RefSeq" id="WP_255919238.1">
    <property type="nucleotide sequence ID" value="NZ_JANFNG010000003.1"/>
</dbReference>
<evidence type="ECO:0000256" key="7">
    <source>
        <dbReference type="SAM" id="Coils"/>
    </source>
</evidence>
<dbReference type="InterPro" id="IPR005467">
    <property type="entry name" value="His_kinase_dom"/>
</dbReference>
<protein>
    <recommendedName>
        <fullName evidence="2">histidine kinase</fullName>
        <ecNumber evidence="2">2.7.13.3</ecNumber>
    </recommendedName>
</protein>
<feature type="region of interest" description="Disordered" evidence="8">
    <location>
        <begin position="685"/>
        <end position="823"/>
    </location>
</feature>
<organism evidence="10 11">
    <name type="scientific">Streptomyces humicola</name>
    <dbReference type="NCBI Taxonomy" id="2953240"/>
    <lineage>
        <taxon>Bacteria</taxon>
        <taxon>Bacillati</taxon>
        <taxon>Actinomycetota</taxon>
        <taxon>Actinomycetes</taxon>
        <taxon>Kitasatosporales</taxon>
        <taxon>Streptomycetaceae</taxon>
        <taxon>Streptomyces</taxon>
    </lineage>
</organism>
<evidence type="ECO:0000256" key="4">
    <source>
        <dbReference type="ARBA" id="ARBA00022679"/>
    </source>
</evidence>
<reference evidence="10" key="1">
    <citation type="submission" date="2022-06" db="EMBL/GenBank/DDBJ databases">
        <title>Draft genome sequence of Streptomyces sp. RB6PN25 isolated from peat swamp forest in Thailand.</title>
        <authorList>
            <person name="Duangmal K."/>
            <person name="Klaysubun C."/>
        </authorList>
    </citation>
    <scope>NUCLEOTIDE SEQUENCE</scope>
    <source>
        <strain evidence="10">RB6PN25</strain>
    </source>
</reference>
<evidence type="ECO:0000313" key="11">
    <source>
        <dbReference type="Proteomes" id="UP001057702"/>
    </source>
</evidence>
<dbReference type="EC" id="2.7.13.3" evidence="2"/>
<dbReference type="PROSITE" id="PS50109">
    <property type="entry name" value="HIS_KIN"/>
    <property type="match status" value="1"/>
</dbReference>
<evidence type="ECO:0000256" key="6">
    <source>
        <dbReference type="ARBA" id="ARBA00023012"/>
    </source>
</evidence>
<gene>
    <name evidence="10" type="ORF">NGB36_06975</name>
</gene>
<dbReference type="CDD" id="cd00075">
    <property type="entry name" value="HATPase"/>
    <property type="match status" value="1"/>
</dbReference>
<evidence type="ECO:0000256" key="3">
    <source>
        <dbReference type="ARBA" id="ARBA00022553"/>
    </source>
</evidence>
<accession>A0ABT1PUY7</accession>
<dbReference type="InterPro" id="IPR003594">
    <property type="entry name" value="HATPase_dom"/>
</dbReference>
<feature type="compositionally biased region" description="Low complexity" evidence="8">
    <location>
        <begin position="698"/>
        <end position="708"/>
    </location>
</feature>
<dbReference type="GO" id="GO:0016301">
    <property type="term" value="F:kinase activity"/>
    <property type="evidence" value="ECO:0007669"/>
    <property type="project" value="UniProtKB-KW"/>
</dbReference>
<dbReference type="EMBL" id="JANFNG010000003">
    <property type="protein sequence ID" value="MCQ4080345.1"/>
    <property type="molecule type" value="Genomic_DNA"/>
</dbReference>
<dbReference type="Pfam" id="PF08376">
    <property type="entry name" value="NIT"/>
    <property type="match status" value="1"/>
</dbReference>
<evidence type="ECO:0000256" key="8">
    <source>
        <dbReference type="SAM" id="MobiDB-lite"/>
    </source>
</evidence>
<keyword evidence="6" id="KW-0902">Two-component regulatory system</keyword>
<evidence type="ECO:0000313" key="10">
    <source>
        <dbReference type="EMBL" id="MCQ4080345.1"/>
    </source>
</evidence>
<dbReference type="SMART" id="SM00387">
    <property type="entry name" value="HATPase_c"/>
    <property type="match status" value="1"/>
</dbReference>
<dbReference type="InterPro" id="IPR013587">
    <property type="entry name" value="Nitrate/nitrite_sensing"/>
</dbReference>
<feature type="compositionally biased region" description="Acidic residues" evidence="8">
    <location>
        <begin position="810"/>
        <end position="823"/>
    </location>
</feature>
<dbReference type="Gene3D" id="3.30.565.10">
    <property type="entry name" value="Histidine kinase-like ATPase, C-terminal domain"/>
    <property type="match status" value="1"/>
</dbReference>
<keyword evidence="5 10" id="KW-0418">Kinase</keyword>
<feature type="coiled-coil region" evidence="7">
    <location>
        <begin position="369"/>
        <end position="424"/>
    </location>
</feature>
<evidence type="ECO:0000256" key="5">
    <source>
        <dbReference type="ARBA" id="ARBA00022777"/>
    </source>
</evidence>
<dbReference type="PANTHER" id="PTHR44936">
    <property type="entry name" value="SENSOR PROTEIN CREC"/>
    <property type="match status" value="1"/>
</dbReference>
<keyword evidence="4" id="KW-0808">Transferase</keyword>
<feature type="compositionally biased region" description="Basic and acidic residues" evidence="8">
    <location>
        <begin position="710"/>
        <end position="723"/>
    </location>
</feature>
<dbReference type="InterPro" id="IPR050980">
    <property type="entry name" value="2C_sensor_his_kinase"/>
</dbReference>
<name>A0ABT1PUY7_9ACTN</name>
<evidence type="ECO:0000256" key="2">
    <source>
        <dbReference type="ARBA" id="ARBA00012438"/>
    </source>
</evidence>
<dbReference type="Proteomes" id="UP001057702">
    <property type="component" value="Unassembled WGS sequence"/>
</dbReference>
<evidence type="ECO:0000259" key="9">
    <source>
        <dbReference type="PROSITE" id="PS50109"/>
    </source>
</evidence>
<feature type="domain" description="Histidine kinase" evidence="9">
    <location>
        <begin position="543"/>
        <end position="647"/>
    </location>
</feature>
<keyword evidence="3" id="KW-0597">Phosphoprotein</keyword>
<proteinExistence type="predicted"/>
<dbReference type="InterPro" id="IPR036890">
    <property type="entry name" value="HATPase_C_sf"/>
</dbReference>
<comment type="catalytic activity">
    <reaction evidence="1">
        <text>ATP + protein L-histidine = ADP + protein N-phospho-L-histidine.</text>
        <dbReference type="EC" id="2.7.13.3"/>
    </reaction>
</comment>
<dbReference type="SUPFAM" id="SSF55874">
    <property type="entry name" value="ATPase domain of HSP90 chaperone/DNA topoisomerase II/histidine kinase"/>
    <property type="match status" value="1"/>
</dbReference>
<dbReference type="Pfam" id="PF02518">
    <property type="entry name" value="HATPase_c"/>
    <property type="match status" value="1"/>
</dbReference>
<evidence type="ECO:0000256" key="1">
    <source>
        <dbReference type="ARBA" id="ARBA00000085"/>
    </source>
</evidence>